<dbReference type="GO" id="GO:0020037">
    <property type="term" value="F:heme binding"/>
    <property type="evidence" value="ECO:0007669"/>
    <property type="project" value="InterPro"/>
</dbReference>
<dbReference type="InterPro" id="IPR036396">
    <property type="entry name" value="Cyt_P450_sf"/>
</dbReference>
<accession>A0A8R1YAZ8</accession>
<evidence type="ECO:0000256" key="2">
    <source>
        <dbReference type="ARBA" id="ARBA00010617"/>
    </source>
</evidence>
<keyword evidence="5" id="KW-0560">Oxidoreductase</keyword>
<sequence>MIWLLFIAVSTWICYEILQRRCHLKLREEIGLTGPPTSFFFGNFLYMFDTIKKKVVEFTPYIYPELERIYGATFGFYYGTNLEIVTTDPAIIKEVFISQFGNFIARKKIAINMVYPILDGLVQVDHIGSYGAGWKEIRSTISEIFTSSKMKKMHLMFHDQLDNMMNVLSEKSKVNDGTVDIYAEMQAISMDLIGKCALGQEILCVKYSFPSSNIFVDSQSSVKRSTFSFKNSLQTFKTIRPLPDLIDLMLAENDKRKENGGIPLHHDVIVSNAWAFFIGGYETTASSLTFTAFLLAKYPEVQQTLYEELSSTFSNNEPIDYERVMKLPYLHAVFSESLRVCPPIVTFTGRRCIKYKS</sequence>
<evidence type="ECO:0000256" key="6">
    <source>
        <dbReference type="ARBA" id="ARBA00023004"/>
    </source>
</evidence>
<keyword evidence="9" id="KW-1185">Reference proteome</keyword>
<comment type="cofactor">
    <cofactor evidence="1">
        <name>heme</name>
        <dbReference type="ChEBI" id="CHEBI:30413"/>
    </cofactor>
</comment>
<proteinExistence type="inferred from homology"/>
<dbReference type="GO" id="GO:0004497">
    <property type="term" value="F:monooxygenase activity"/>
    <property type="evidence" value="ECO:0007669"/>
    <property type="project" value="UniProtKB-KW"/>
</dbReference>
<evidence type="ECO:0000256" key="4">
    <source>
        <dbReference type="ARBA" id="ARBA00022723"/>
    </source>
</evidence>
<gene>
    <name evidence="8" type="primary">WBGene00102798</name>
</gene>
<evidence type="ECO:0000256" key="5">
    <source>
        <dbReference type="ARBA" id="ARBA00023002"/>
    </source>
</evidence>
<dbReference type="Gene3D" id="1.10.630.10">
    <property type="entry name" value="Cytochrome P450"/>
    <property type="match status" value="1"/>
</dbReference>
<name>A0A2A6CGZ1_PRIPA</name>
<dbReference type="SUPFAM" id="SSF48264">
    <property type="entry name" value="Cytochrome P450"/>
    <property type="match status" value="1"/>
</dbReference>
<dbReference type="GO" id="GO:0016705">
    <property type="term" value="F:oxidoreductase activity, acting on paired donors, with incorporation or reduction of molecular oxygen"/>
    <property type="evidence" value="ECO:0007669"/>
    <property type="project" value="InterPro"/>
</dbReference>
<dbReference type="OrthoDB" id="2789670at2759"/>
<keyword evidence="7" id="KW-0503">Monooxygenase</keyword>
<dbReference type="PANTHER" id="PTHR24292:SF102">
    <property type="entry name" value="CYTOCHROME P450 FAMILY-RELATED"/>
    <property type="match status" value="1"/>
</dbReference>
<dbReference type="InterPro" id="IPR050476">
    <property type="entry name" value="Insect_CytP450_Detox"/>
</dbReference>
<keyword evidence="3" id="KW-0349">Heme</keyword>
<protein>
    <submittedName>
        <fullName evidence="8">Cytochrome P450</fullName>
    </submittedName>
</protein>
<evidence type="ECO:0000256" key="7">
    <source>
        <dbReference type="ARBA" id="ARBA00023033"/>
    </source>
</evidence>
<dbReference type="AlphaFoldDB" id="A0A2A6CGZ1"/>
<evidence type="ECO:0000313" key="9">
    <source>
        <dbReference type="Proteomes" id="UP000005239"/>
    </source>
</evidence>
<reference evidence="8" key="2">
    <citation type="submission" date="2022-06" db="UniProtKB">
        <authorList>
            <consortium name="EnsemblMetazoa"/>
        </authorList>
    </citation>
    <scope>IDENTIFICATION</scope>
    <source>
        <strain evidence="8">PS312</strain>
    </source>
</reference>
<keyword evidence="6" id="KW-0408">Iron</keyword>
<dbReference type="Proteomes" id="UP000005239">
    <property type="component" value="Unassembled WGS sequence"/>
</dbReference>
<reference evidence="9" key="1">
    <citation type="journal article" date="2008" name="Nat. Genet.">
        <title>The Pristionchus pacificus genome provides a unique perspective on nematode lifestyle and parasitism.</title>
        <authorList>
            <person name="Dieterich C."/>
            <person name="Clifton S.W."/>
            <person name="Schuster L.N."/>
            <person name="Chinwalla A."/>
            <person name="Delehaunty K."/>
            <person name="Dinkelacker I."/>
            <person name="Fulton L."/>
            <person name="Fulton R."/>
            <person name="Godfrey J."/>
            <person name="Minx P."/>
            <person name="Mitreva M."/>
            <person name="Roeseler W."/>
            <person name="Tian H."/>
            <person name="Witte H."/>
            <person name="Yang S.P."/>
            <person name="Wilson R.K."/>
            <person name="Sommer R.J."/>
        </authorList>
    </citation>
    <scope>NUCLEOTIDE SEQUENCE [LARGE SCALE GENOMIC DNA]</scope>
    <source>
        <strain evidence="9">PS312</strain>
    </source>
</reference>
<dbReference type="InterPro" id="IPR001128">
    <property type="entry name" value="Cyt_P450"/>
</dbReference>
<dbReference type="EnsemblMetazoa" id="PPA13244.1">
    <property type="protein sequence ID" value="PPA13244.1"/>
    <property type="gene ID" value="WBGene00102798"/>
</dbReference>
<accession>A0A2A6CGZ1</accession>
<evidence type="ECO:0000313" key="8">
    <source>
        <dbReference type="EnsemblMetazoa" id="PPA13244.1"/>
    </source>
</evidence>
<dbReference type="PANTHER" id="PTHR24292">
    <property type="entry name" value="CYTOCHROME P450"/>
    <property type="match status" value="1"/>
</dbReference>
<dbReference type="Pfam" id="PF00067">
    <property type="entry name" value="p450"/>
    <property type="match status" value="2"/>
</dbReference>
<comment type="similarity">
    <text evidence="2">Belongs to the cytochrome P450 family.</text>
</comment>
<dbReference type="GO" id="GO:0005506">
    <property type="term" value="F:iron ion binding"/>
    <property type="evidence" value="ECO:0007669"/>
    <property type="project" value="InterPro"/>
</dbReference>
<keyword evidence="4" id="KW-0479">Metal-binding</keyword>
<organism evidence="8 9">
    <name type="scientific">Pristionchus pacificus</name>
    <name type="common">Parasitic nematode worm</name>
    <dbReference type="NCBI Taxonomy" id="54126"/>
    <lineage>
        <taxon>Eukaryota</taxon>
        <taxon>Metazoa</taxon>
        <taxon>Ecdysozoa</taxon>
        <taxon>Nematoda</taxon>
        <taxon>Chromadorea</taxon>
        <taxon>Rhabditida</taxon>
        <taxon>Rhabditina</taxon>
        <taxon>Diplogasteromorpha</taxon>
        <taxon>Diplogasteroidea</taxon>
        <taxon>Neodiplogasteridae</taxon>
        <taxon>Pristionchus</taxon>
    </lineage>
</organism>
<evidence type="ECO:0000256" key="1">
    <source>
        <dbReference type="ARBA" id="ARBA00001971"/>
    </source>
</evidence>
<evidence type="ECO:0000256" key="3">
    <source>
        <dbReference type="ARBA" id="ARBA00022617"/>
    </source>
</evidence>